<keyword evidence="2" id="KW-0663">Pyridoxal phosphate</keyword>
<dbReference type="InterPro" id="IPR000811">
    <property type="entry name" value="Glyco_trans_35"/>
</dbReference>
<dbReference type="EMBL" id="DVGD01000119">
    <property type="protein sequence ID" value="HIR09549.1"/>
    <property type="molecule type" value="Genomic_DNA"/>
</dbReference>
<dbReference type="GO" id="GO:0030170">
    <property type="term" value="F:pyridoxal phosphate binding"/>
    <property type="evidence" value="ECO:0007669"/>
    <property type="project" value="TreeGrafter"/>
</dbReference>
<proteinExistence type="inferred from homology"/>
<comment type="caution">
    <text evidence="3">The sequence shown here is derived from an EMBL/GenBank/DDBJ whole genome shotgun (WGS) entry which is preliminary data.</text>
</comment>
<comment type="similarity">
    <text evidence="1 2">Belongs to the glycogen phosphorylase family.</text>
</comment>
<gene>
    <name evidence="3" type="ORF">IAA70_04000</name>
</gene>
<comment type="cofactor">
    <cofactor evidence="2">
        <name>pyridoxal 5'-phosphate</name>
        <dbReference type="ChEBI" id="CHEBI:597326"/>
    </cofactor>
</comment>
<dbReference type="Pfam" id="PF00343">
    <property type="entry name" value="Phosphorylase"/>
    <property type="match status" value="1"/>
</dbReference>
<keyword evidence="2" id="KW-0808">Transferase</keyword>
<dbReference type="Gene3D" id="3.40.50.2000">
    <property type="entry name" value="Glycogen Phosphorylase B"/>
    <property type="match status" value="2"/>
</dbReference>
<dbReference type="PANTHER" id="PTHR11468:SF3">
    <property type="entry name" value="GLYCOGEN PHOSPHORYLASE, LIVER FORM"/>
    <property type="match status" value="1"/>
</dbReference>
<keyword evidence="2" id="KW-0119">Carbohydrate metabolism</keyword>
<comment type="catalytic activity">
    <reaction evidence="2">
        <text>[(1-&gt;4)-alpha-D-glucosyl](n) + phosphate = [(1-&gt;4)-alpha-D-glucosyl](n-1) + alpha-D-glucose 1-phosphate</text>
        <dbReference type="Rhea" id="RHEA:41732"/>
        <dbReference type="Rhea" id="RHEA-COMP:9584"/>
        <dbReference type="Rhea" id="RHEA-COMP:9586"/>
        <dbReference type="ChEBI" id="CHEBI:15444"/>
        <dbReference type="ChEBI" id="CHEBI:43474"/>
        <dbReference type="ChEBI" id="CHEBI:58601"/>
        <dbReference type="EC" id="2.4.1.1"/>
    </reaction>
</comment>
<evidence type="ECO:0000313" key="3">
    <source>
        <dbReference type="EMBL" id="HIR09549.1"/>
    </source>
</evidence>
<dbReference type="EC" id="2.4.1.1" evidence="2"/>
<name>A0A9D1D867_9FIRM</name>
<evidence type="ECO:0000313" key="4">
    <source>
        <dbReference type="Proteomes" id="UP000824258"/>
    </source>
</evidence>
<feature type="non-terminal residue" evidence="3">
    <location>
        <position position="1"/>
    </location>
</feature>
<dbReference type="GO" id="GO:0005980">
    <property type="term" value="P:glycogen catabolic process"/>
    <property type="evidence" value="ECO:0007669"/>
    <property type="project" value="TreeGrafter"/>
</dbReference>
<dbReference type="PANTHER" id="PTHR11468">
    <property type="entry name" value="GLYCOGEN PHOSPHORYLASE"/>
    <property type="match status" value="1"/>
</dbReference>
<protein>
    <recommendedName>
        <fullName evidence="2">Alpha-1,4 glucan phosphorylase</fullName>
        <ecNumber evidence="2">2.4.1.1</ecNumber>
    </recommendedName>
</protein>
<accession>A0A9D1D867</accession>
<reference evidence="3" key="1">
    <citation type="submission" date="2020-10" db="EMBL/GenBank/DDBJ databases">
        <authorList>
            <person name="Gilroy R."/>
        </authorList>
    </citation>
    <scope>NUCLEOTIDE SEQUENCE</scope>
    <source>
        <strain evidence="3">ChiHjej9B8-7071</strain>
    </source>
</reference>
<dbReference type="GO" id="GO:0005737">
    <property type="term" value="C:cytoplasm"/>
    <property type="evidence" value="ECO:0007669"/>
    <property type="project" value="TreeGrafter"/>
</dbReference>
<keyword evidence="2" id="KW-0328">Glycosyltransferase</keyword>
<evidence type="ECO:0000256" key="2">
    <source>
        <dbReference type="RuleBase" id="RU000587"/>
    </source>
</evidence>
<comment type="function">
    <text evidence="2">Allosteric enzyme that catalyzes the rate-limiting step in glycogen catabolism, the phosphorolytic cleavage of glycogen to produce glucose-1-phosphate, and plays a central role in maintaining cellular and organismal glucose homeostasis.</text>
</comment>
<evidence type="ECO:0000256" key="1">
    <source>
        <dbReference type="ARBA" id="ARBA00006047"/>
    </source>
</evidence>
<dbReference type="Proteomes" id="UP000824258">
    <property type="component" value="Unassembled WGS sequence"/>
</dbReference>
<reference evidence="3" key="2">
    <citation type="journal article" date="2021" name="PeerJ">
        <title>Extensive microbial diversity within the chicken gut microbiome revealed by metagenomics and culture.</title>
        <authorList>
            <person name="Gilroy R."/>
            <person name="Ravi A."/>
            <person name="Getino M."/>
            <person name="Pursley I."/>
            <person name="Horton D.L."/>
            <person name="Alikhan N.F."/>
            <person name="Baker D."/>
            <person name="Gharbi K."/>
            <person name="Hall N."/>
            <person name="Watson M."/>
            <person name="Adriaenssens E.M."/>
            <person name="Foster-Nyarko E."/>
            <person name="Jarju S."/>
            <person name="Secka A."/>
            <person name="Antonio M."/>
            <person name="Oren A."/>
            <person name="Chaudhuri R.R."/>
            <person name="La Ragione R."/>
            <person name="Hildebrand F."/>
            <person name="Pallen M.J."/>
        </authorList>
    </citation>
    <scope>NUCLEOTIDE SEQUENCE</scope>
    <source>
        <strain evidence="3">ChiHjej9B8-7071</strain>
    </source>
</reference>
<sequence length="67" mass="8009">TGVDWQRPDPYFLLQDFRAYQEARLKANRDYRDRMAFGRKCLMNVASAGKFSSDRTVRQYADEIWKV</sequence>
<dbReference type="GO" id="GO:0008184">
    <property type="term" value="F:glycogen phosphorylase activity"/>
    <property type="evidence" value="ECO:0007669"/>
    <property type="project" value="InterPro"/>
</dbReference>
<dbReference type="AlphaFoldDB" id="A0A9D1D867"/>
<dbReference type="SUPFAM" id="SSF53756">
    <property type="entry name" value="UDP-Glycosyltransferase/glycogen phosphorylase"/>
    <property type="match status" value="1"/>
</dbReference>
<organism evidence="3 4">
    <name type="scientific">Candidatus Avoscillospira stercoripullorum</name>
    <dbReference type="NCBI Taxonomy" id="2840709"/>
    <lineage>
        <taxon>Bacteria</taxon>
        <taxon>Bacillati</taxon>
        <taxon>Bacillota</taxon>
        <taxon>Clostridia</taxon>
        <taxon>Eubacteriales</taxon>
        <taxon>Oscillospiraceae</taxon>
        <taxon>Oscillospiraceae incertae sedis</taxon>
        <taxon>Candidatus Avoscillospira</taxon>
    </lineage>
</organism>